<evidence type="ECO:0000313" key="7">
    <source>
        <dbReference type="Proteomes" id="UP000693981"/>
    </source>
</evidence>
<dbReference type="Proteomes" id="UP000693981">
    <property type="component" value="Unassembled WGS sequence"/>
</dbReference>
<evidence type="ECO:0000256" key="1">
    <source>
        <dbReference type="ARBA" id="ARBA00022723"/>
    </source>
</evidence>
<comment type="caution">
    <text evidence="6">The sequence shown here is derived from an EMBL/GenBank/DDBJ whole genome shotgun (WGS) entry which is preliminary data.</text>
</comment>
<dbReference type="EMBL" id="JAGDFL010000063">
    <property type="protein sequence ID" value="KAG7399085.1"/>
    <property type="molecule type" value="Genomic_DNA"/>
</dbReference>
<feature type="domain" description="BED-type" evidence="5">
    <location>
        <begin position="71"/>
        <end position="112"/>
    </location>
</feature>
<evidence type="ECO:0000256" key="2">
    <source>
        <dbReference type="ARBA" id="ARBA00022771"/>
    </source>
</evidence>
<keyword evidence="2" id="KW-0863">Zinc-finger</keyword>
<feature type="compositionally biased region" description="Basic and acidic residues" evidence="4">
    <location>
        <begin position="146"/>
        <end position="156"/>
    </location>
</feature>
<feature type="region of interest" description="Disordered" evidence="4">
    <location>
        <begin position="118"/>
        <end position="166"/>
    </location>
</feature>
<dbReference type="Pfam" id="PF02892">
    <property type="entry name" value="zf-BED"/>
    <property type="match status" value="1"/>
</dbReference>
<gene>
    <name evidence="6" type="ORF">PHYBOEH_009775</name>
</gene>
<evidence type="ECO:0000259" key="5">
    <source>
        <dbReference type="Pfam" id="PF02892"/>
    </source>
</evidence>
<dbReference type="GO" id="GO:0003677">
    <property type="term" value="F:DNA binding"/>
    <property type="evidence" value="ECO:0007669"/>
    <property type="project" value="InterPro"/>
</dbReference>
<keyword evidence="1" id="KW-0479">Metal-binding</keyword>
<dbReference type="GO" id="GO:0008270">
    <property type="term" value="F:zinc ion binding"/>
    <property type="evidence" value="ECO:0007669"/>
    <property type="project" value="UniProtKB-KW"/>
</dbReference>
<dbReference type="OrthoDB" id="1607513at2759"/>
<evidence type="ECO:0000256" key="3">
    <source>
        <dbReference type="ARBA" id="ARBA00022833"/>
    </source>
</evidence>
<name>A0A8T1WZR8_9STRA</name>
<accession>A0A8T1WZR8</accession>
<keyword evidence="7" id="KW-1185">Reference proteome</keyword>
<organism evidence="6 7">
    <name type="scientific">Phytophthora boehmeriae</name>
    <dbReference type="NCBI Taxonomy" id="109152"/>
    <lineage>
        <taxon>Eukaryota</taxon>
        <taxon>Sar</taxon>
        <taxon>Stramenopiles</taxon>
        <taxon>Oomycota</taxon>
        <taxon>Peronosporomycetes</taxon>
        <taxon>Peronosporales</taxon>
        <taxon>Peronosporaceae</taxon>
        <taxon>Phytophthora</taxon>
    </lineage>
</organism>
<reference evidence="6" key="1">
    <citation type="submission" date="2021-02" db="EMBL/GenBank/DDBJ databases">
        <authorList>
            <person name="Palmer J.M."/>
        </authorList>
    </citation>
    <scope>NUCLEOTIDE SEQUENCE</scope>
    <source>
        <strain evidence="6">SCRP23</strain>
    </source>
</reference>
<dbReference type="InterPro" id="IPR003656">
    <property type="entry name" value="Znf_BED"/>
</dbReference>
<protein>
    <recommendedName>
        <fullName evidence="5">BED-type domain-containing protein</fullName>
    </recommendedName>
</protein>
<sequence length="290" mass="32173">MTGSSPASALYDASVAAMALEIDPPKDDDEALTLLPSAAAKASSSARAGPNVSAVYRWYEIEEGFSAKRREESSIARCKLCRQQGKLERKACVRFSKSVTSNLWRHLKENHPQVYEKHASEKKSVQMHRVAGANKRGRKKKVLSPAEDKMAEEGQKAAKKTKRSEHQTQLFPEYQPLQQTAVGAGAVLAGNFNPEKVREAMGYLCLYEMLPFELCSSHAFRNLMVECSGGAGGYVDDSNSFALFAKEIAFGYAKKMSAEVKARIILWNEVRLRSVAIPTMAVRVFSRFLR</sequence>
<evidence type="ECO:0000256" key="4">
    <source>
        <dbReference type="SAM" id="MobiDB-lite"/>
    </source>
</evidence>
<keyword evidence="3" id="KW-0862">Zinc</keyword>
<proteinExistence type="predicted"/>
<dbReference type="AlphaFoldDB" id="A0A8T1WZR8"/>
<evidence type="ECO:0000313" key="6">
    <source>
        <dbReference type="EMBL" id="KAG7399085.1"/>
    </source>
</evidence>